<dbReference type="AlphaFoldDB" id="A0A8J5Y9Z0"/>
<dbReference type="EMBL" id="JAHUZN010000008">
    <property type="protein sequence ID" value="KAG8485876.1"/>
    <property type="molecule type" value="Genomic_DNA"/>
</dbReference>
<evidence type="ECO:0000313" key="2">
    <source>
        <dbReference type="Proteomes" id="UP000701853"/>
    </source>
</evidence>
<dbReference type="Proteomes" id="UP000701853">
    <property type="component" value="Chromosome 8"/>
</dbReference>
<dbReference type="OrthoDB" id="1937290at2759"/>
<protein>
    <submittedName>
        <fullName evidence="1">Uncharacterized protein</fullName>
    </submittedName>
</protein>
<keyword evidence="2" id="KW-1185">Reference proteome</keyword>
<organism evidence="1 2">
    <name type="scientific">Gossypium anomalum</name>
    <dbReference type="NCBI Taxonomy" id="47600"/>
    <lineage>
        <taxon>Eukaryota</taxon>
        <taxon>Viridiplantae</taxon>
        <taxon>Streptophyta</taxon>
        <taxon>Embryophyta</taxon>
        <taxon>Tracheophyta</taxon>
        <taxon>Spermatophyta</taxon>
        <taxon>Magnoliopsida</taxon>
        <taxon>eudicotyledons</taxon>
        <taxon>Gunneridae</taxon>
        <taxon>Pentapetalae</taxon>
        <taxon>rosids</taxon>
        <taxon>malvids</taxon>
        <taxon>Malvales</taxon>
        <taxon>Malvaceae</taxon>
        <taxon>Malvoideae</taxon>
        <taxon>Gossypium</taxon>
    </lineage>
</organism>
<gene>
    <name evidence="1" type="ORF">CXB51_019254</name>
</gene>
<name>A0A8J5Y9Z0_9ROSI</name>
<accession>A0A8J5Y9Z0</accession>
<sequence length="159" mass="18503">MWSLIEEAKFGGNKKFCCQYCGAVRIGSYTKCKFVTDEILQEHRREHRDVERKKANMAIQSKQKTYYMSLPQGALELSFSAIDKDRVDKECARAFYTSAIPFNFLATTNLADYVPPTFDRLQMTLLIQERTHVDGFLLLIRDTWRKRGTSICLDRWSGL</sequence>
<proteinExistence type="predicted"/>
<comment type="caution">
    <text evidence="1">The sequence shown here is derived from an EMBL/GenBank/DDBJ whole genome shotgun (WGS) entry which is preliminary data.</text>
</comment>
<reference evidence="1 2" key="1">
    <citation type="journal article" date="2021" name="bioRxiv">
        <title>The Gossypium anomalum genome as a resource for cotton improvement and evolutionary analysis of hybrid incompatibility.</title>
        <authorList>
            <person name="Grover C.E."/>
            <person name="Yuan D."/>
            <person name="Arick M.A."/>
            <person name="Miller E.R."/>
            <person name="Hu G."/>
            <person name="Peterson D.G."/>
            <person name="Wendel J.F."/>
            <person name="Udall J.A."/>
        </authorList>
    </citation>
    <scope>NUCLEOTIDE SEQUENCE [LARGE SCALE GENOMIC DNA]</scope>
    <source>
        <strain evidence="1">JFW-Udall</strain>
        <tissue evidence="1">Leaf</tissue>
    </source>
</reference>
<evidence type="ECO:0000313" key="1">
    <source>
        <dbReference type="EMBL" id="KAG8485876.1"/>
    </source>
</evidence>